<evidence type="ECO:0000256" key="2">
    <source>
        <dbReference type="ARBA" id="ARBA00022692"/>
    </source>
</evidence>
<protein>
    <submittedName>
        <fullName evidence="6">Uncharacterized protein</fullName>
    </submittedName>
</protein>
<feature type="transmembrane region" description="Helical" evidence="5">
    <location>
        <begin position="526"/>
        <end position="548"/>
    </location>
</feature>
<feature type="transmembrane region" description="Helical" evidence="5">
    <location>
        <begin position="299"/>
        <end position="320"/>
    </location>
</feature>
<sequence>MIGTGIFNSPSTVIKGTESVGVTLLFWFAGALFTIAGTCVIIEFGLTIPRYVLDGIEQGIPKSGGTLNYLQYVLPSPAYRPGSVLLITCVFGAAYIVLGNMAGNCLVFGIRIIQAAGYNPDGYDGAVRGIAVGVATLACLVHTFSRRGGIWLGNLFALIKVLLLTLMVIVGICAWGGAFKTENYVSENLAVQNAFAKPATEPFGYVNAFLSVIFAWTGFDQPTYVLGEIATPRKKFPRGTSIGVAIVVVLYMLVNMAYMIVVPKELQLASKDGVASEFFKATLSHVGSGNTDPTRPTRILSAFMAISSFGNIMVMTFVAARGTNPAPPNKIQTQGSLRFVLIKSIILMNSPVKQEIAKEGILPFAKFFGQSRNLSLGRLLSHIQRKEKSFAHKHLHFLLKQSWMAPSEHTQETPFGALLLHWSFTITMLLATISLKPADAYLLLVNMYSYTVVCFFSALLSIGMLKLRFSTKQQWRKKSPTNPFLSITCAIIFLIGSAYPIIASWVPPTSTLATGPKMPTTAPKVPWFTTPTVAFGILALGILWYFGFVLHAGRRARKEGLEFQVRKVPEFDRDGGDDGLPVQVHETVYMAWAAKEARETVREAGSRSSYESF</sequence>
<feature type="transmembrane region" description="Helical" evidence="5">
    <location>
        <begin position="202"/>
        <end position="219"/>
    </location>
</feature>
<evidence type="ECO:0000256" key="4">
    <source>
        <dbReference type="ARBA" id="ARBA00023136"/>
    </source>
</evidence>
<comment type="subcellular location">
    <subcellularLocation>
        <location evidence="1">Membrane</location>
        <topology evidence="1">Multi-pass membrane protein</topology>
    </subcellularLocation>
</comment>
<feature type="transmembrane region" description="Helical" evidence="5">
    <location>
        <begin position="125"/>
        <end position="145"/>
    </location>
</feature>
<feature type="transmembrane region" description="Helical" evidence="5">
    <location>
        <begin position="415"/>
        <end position="435"/>
    </location>
</feature>
<evidence type="ECO:0000313" key="6">
    <source>
        <dbReference type="EMBL" id="KAE9965530.1"/>
    </source>
</evidence>
<dbReference type="Pfam" id="PF13520">
    <property type="entry name" value="AA_permease_2"/>
    <property type="match status" value="2"/>
</dbReference>
<proteinExistence type="predicted"/>
<feature type="transmembrane region" description="Helical" evidence="5">
    <location>
        <begin position="84"/>
        <end position="113"/>
    </location>
</feature>
<dbReference type="InterPro" id="IPR050598">
    <property type="entry name" value="AminoAcid_Transporter"/>
</dbReference>
<dbReference type="GO" id="GO:0015179">
    <property type="term" value="F:L-amino acid transmembrane transporter activity"/>
    <property type="evidence" value="ECO:0007669"/>
    <property type="project" value="TreeGrafter"/>
</dbReference>
<feature type="transmembrane region" description="Helical" evidence="5">
    <location>
        <begin position="24"/>
        <end position="46"/>
    </location>
</feature>
<keyword evidence="4 5" id="KW-0472">Membrane</keyword>
<gene>
    <name evidence="6" type="ORF">BLS_007595</name>
</gene>
<feature type="transmembrane region" description="Helical" evidence="5">
    <location>
        <begin position="157"/>
        <end position="178"/>
    </location>
</feature>
<accession>A0A8H3YLW3</accession>
<evidence type="ECO:0000256" key="3">
    <source>
        <dbReference type="ARBA" id="ARBA00022989"/>
    </source>
</evidence>
<dbReference type="InterPro" id="IPR002293">
    <property type="entry name" value="AA/rel_permease1"/>
</dbReference>
<keyword evidence="3 5" id="KW-1133">Transmembrane helix</keyword>
<dbReference type="PANTHER" id="PTHR11785">
    <property type="entry name" value="AMINO ACID TRANSPORTER"/>
    <property type="match status" value="1"/>
</dbReference>
<dbReference type="Gene3D" id="1.20.1740.10">
    <property type="entry name" value="Amino acid/polyamine transporter I"/>
    <property type="match status" value="1"/>
</dbReference>
<dbReference type="PANTHER" id="PTHR11785:SF353">
    <property type="entry name" value="METHIONINE TRANSPORTER (EUROFUNG)"/>
    <property type="match status" value="1"/>
</dbReference>
<dbReference type="AlphaFoldDB" id="A0A8H3YLW3"/>
<evidence type="ECO:0000313" key="7">
    <source>
        <dbReference type="Proteomes" id="UP000433883"/>
    </source>
</evidence>
<feature type="transmembrane region" description="Helical" evidence="5">
    <location>
        <begin position="441"/>
        <end position="463"/>
    </location>
</feature>
<evidence type="ECO:0000256" key="5">
    <source>
        <dbReference type="SAM" id="Phobius"/>
    </source>
</evidence>
<keyword evidence="2 5" id="KW-0812">Transmembrane</keyword>
<reference evidence="6 7" key="1">
    <citation type="submission" date="2019-11" db="EMBL/GenBank/DDBJ databases">
        <title>Venturia inaequalis Genome Resource.</title>
        <authorList>
            <person name="Lichtner F.J."/>
        </authorList>
    </citation>
    <scope>NUCLEOTIDE SEQUENCE [LARGE SCALE GENOMIC DNA]</scope>
    <source>
        <strain evidence="6">Bline_iso_100314</strain>
    </source>
</reference>
<feature type="transmembrane region" description="Helical" evidence="5">
    <location>
        <begin position="240"/>
        <end position="261"/>
    </location>
</feature>
<feature type="transmembrane region" description="Helical" evidence="5">
    <location>
        <begin position="484"/>
        <end position="506"/>
    </location>
</feature>
<dbReference type="GO" id="GO:0016020">
    <property type="term" value="C:membrane"/>
    <property type="evidence" value="ECO:0007669"/>
    <property type="project" value="UniProtKB-SubCell"/>
</dbReference>
<dbReference type="EMBL" id="WNWQ01000600">
    <property type="protein sequence ID" value="KAE9965530.1"/>
    <property type="molecule type" value="Genomic_DNA"/>
</dbReference>
<comment type="caution">
    <text evidence="6">The sequence shown here is derived from an EMBL/GenBank/DDBJ whole genome shotgun (WGS) entry which is preliminary data.</text>
</comment>
<organism evidence="6 7">
    <name type="scientific">Venturia inaequalis</name>
    <name type="common">Apple scab fungus</name>
    <dbReference type="NCBI Taxonomy" id="5025"/>
    <lineage>
        <taxon>Eukaryota</taxon>
        <taxon>Fungi</taxon>
        <taxon>Dikarya</taxon>
        <taxon>Ascomycota</taxon>
        <taxon>Pezizomycotina</taxon>
        <taxon>Dothideomycetes</taxon>
        <taxon>Pleosporomycetidae</taxon>
        <taxon>Venturiales</taxon>
        <taxon>Venturiaceae</taxon>
        <taxon>Venturia</taxon>
    </lineage>
</organism>
<name>A0A8H3YLW3_VENIN</name>
<dbReference type="PIRSF" id="PIRSF006060">
    <property type="entry name" value="AA_transporter"/>
    <property type="match status" value="1"/>
</dbReference>
<dbReference type="Proteomes" id="UP000433883">
    <property type="component" value="Unassembled WGS sequence"/>
</dbReference>
<evidence type="ECO:0000256" key="1">
    <source>
        <dbReference type="ARBA" id="ARBA00004141"/>
    </source>
</evidence>